<dbReference type="InterPro" id="IPR023214">
    <property type="entry name" value="HAD_sf"/>
</dbReference>
<organism evidence="1 2">
    <name type="scientific">Camellia sinensis</name>
    <name type="common">Tea plant</name>
    <name type="synonym">Thea sinensis</name>
    <dbReference type="NCBI Taxonomy" id="4442"/>
    <lineage>
        <taxon>Eukaryota</taxon>
        <taxon>Viridiplantae</taxon>
        <taxon>Streptophyta</taxon>
        <taxon>Embryophyta</taxon>
        <taxon>Tracheophyta</taxon>
        <taxon>Spermatophyta</taxon>
        <taxon>Magnoliopsida</taxon>
        <taxon>eudicotyledons</taxon>
        <taxon>Gunneridae</taxon>
        <taxon>Pentapetalae</taxon>
        <taxon>asterids</taxon>
        <taxon>Ericales</taxon>
        <taxon>Theaceae</taxon>
        <taxon>Camellia</taxon>
    </lineage>
</organism>
<dbReference type="SUPFAM" id="SSF56784">
    <property type="entry name" value="HAD-like"/>
    <property type="match status" value="1"/>
</dbReference>
<dbReference type="Gene3D" id="3.40.50.1000">
    <property type="entry name" value="HAD superfamily/HAD-like"/>
    <property type="match status" value="1"/>
</dbReference>
<dbReference type="NCBIfam" id="TIGR01993">
    <property type="entry name" value="Pyr-5-nucltdase"/>
    <property type="match status" value="1"/>
</dbReference>
<dbReference type="Pfam" id="PF00702">
    <property type="entry name" value="Hydrolase"/>
    <property type="match status" value="1"/>
</dbReference>
<comment type="caution">
    <text evidence="1">The sequence shown here is derived from an EMBL/GenBank/DDBJ whole genome shotgun (WGS) entry which is preliminary data.</text>
</comment>
<sequence>MASLPPPTKPASISIHIQLFYVELLYLSLSLSLNSVRSSSSSSSSMDSCSKSIRDSTSPFDCILFDLDDTLYPSKAGLGQATKRNIEDFLVEKCGFPETQASTLRVELFKTYGSTLAGLRALGYDIDADDYHSFVHGRLPYDSIKPDAPLRNLLRSINQRKIVFTNSDRNHAMKALDRLGIRDCFELIICFETLNPNLSKSTRLDEFPVVLKPSLDAIKTAIDVAEVDPCRTLFLDDSVRNVAAGKALGWKIREDQRSRLCIRDCKQLGSSNSRNMVWHRRRQRSKAQSSQGPVGCHSCYSTSSGLMQIPNRYAPKKNI</sequence>
<gene>
    <name evidence="1" type="ORF">HYC85_018683</name>
</gene>
<dbReference type="PANTHER" id="PTHR12725">
    <property type="entry name" value="HALOACID DEHALOGENASE-LIKE HYDROLASE"/>
    <property type="match status" value="1"/>
</dbReference>
<dbReference type="SFLD" id="SFLDG01132">
    <property type="entry name" value="C1.5.3:_5'-Nucleotidase_Like"/>
    <property type="match status" value="1"/>
</dbReference>
<proteinExistence type="predicted"/>
<reference evidence="1 2" key="2">
    <citation type="submission" date="2020-07" db="EMBL/GenBank/DDBJ databases">
        <title>Genome assembly of wild tea tree DASZ reveals pedigree and selection history of tea varieties.</title>
        <authorList>
            <person name="Zhang W."/>
        </authorList>
    </citation>
    <scope>NUCLEOTIDE SEQUENCE [LARGE SCALE GENOMIC DNA]</scope>
    <source>
        <strain evidence="2">cv. G240</strain>
        <tissue evidence="1">Leaf</tissue>
    </source>
</reference>
<keyword evidence="2" id="KW-1185">Reference proteome</keyword>
<dbReference type="InterPro" id="IPR036412">
    <property type="entry name" value="HAD-like_sf"/>
</dbReference>
<dbReference type="PANTHER" id="PTHR12725:SF81">
    <property type="entry name" value="OS03G0701200 PROTEIN"/>
    <property type="match status" value="1"/>
</dbReference>
<dbReference type="EMBL" id="JACBKZ010000008">
    <property type="protein sequence ID" value="KAF5944606.1"/>
    <property type="molecule type" value="Genomic_DNA"/>
</dbReference>
<reference evidence="2" key="1">
    <citation type="journal article" date="2020" name="Nat. Commun.">
        <title>Genome assembly of wild tea tree DASZ reveals pedigree and selection history of tea varieties.</title>
        <authorList>
            <person name="Zhang W."/>
            <person name="Zhang Y."/>
            <person name="Qiu H."/>
            <person name="Guo Y."/>
            <person name="Wan H."/>
            <person name="Zhang X."/>
            <person name="Scossa F."/>
            <person name="Alseekh S."/>
            <person name="Zhang Q."/>
            <person name="Wang P."/>
            <person name="Xu L."/>
            <person name="Schmidt M.H."/>
            <person name="Jia X."/>
            <person name="Li D."/>
            <person name="Zhu A."/>
            <person name="Guo F."/>
            <person name="Chen W."/>
            <person name="Ni D."/>
            <person name="Usadel B."/>
            <person name="Fernie A.R."/>
            <person name="Wen W."/>
        </authorList>
    </citation>
    <scope>NUCLEOTIDE SEQUENCE [LARGE SCALE GENOMIC DNA]</scope>
    <source>
        <strain evidence="2">cv. G240</strain>
    </source>
</reference>
<dbReference type="SFLD" id="SFLDG01129">
    <property type="entry name" value="C1.5:_HAD__Beta-PGM__Phosphata"/>
    <property type="match status" value="1"/>
</dbReference>
<protein>
    <submittedName>
        <fullName evidence="1">Uncharacterized protein</fullName>
    </submittedName>
</protein>
<dbReference type="AlphaFoldDB" id="A0A7J7GYR8"/>
<evidence type="ECO:0000313" key="1">
    <source>
        <dbReference type="EMBL" id="KAF5944606.1"/>
    </source>
</evidence>
<accession>A0A7J7GYR8</accession>
<evidence type="ECO:0000313" key="2">
    <source>
        <dbReference type="Proteomes" id="UP000593564"/>
    </source>
</evidence>
<dbReference type="Gene3D" id="1.10.150.450">
    <property type="match status" value="1"/>
</dbReference>
<dbReference type="InterPro" id="IPR010237">
    <property type="entry name" value="Pyr-5-nucltdase"/>
</dbReference>
<name>A0A7J7GYR8_CAMSI</name>
<dbReference type="SFLD" id="SFLDS00003">
    <property type="entry name" value="Haloacid_Dehalogenase"/>
    <property type="match status" value="1"/>
</dbReference>
<dbReference type="Proteomes" id="UP000593564">
    <property type="component" value="Unassembled WGS sequence"/>
</dbReference>